<reference evidence="2 3" key="1">
    <citation type="journal article" date="2020" name="ISME J.">
        <title>Uncovering the hidden diversity of litter-decomposition mechanisms in mushroom-forming fungi.</title>
        <authorList>
            <person name="Floudas D."/>
            <person name="Bentzer J."/>
            <person name="Ahren D."/>
            <person name="Johansson T."/>
            <person name="Persson P."/>
            <person name="Tunlid A."/>
        </authorList>
    </citation>
    <scope>NUCLEOTIDE SEQUENCE [LARGE SCALE GENOMIC DNA]</scope>
    <source>
        <strain evidence="2 3">CBS 146.42</strain>
    </source>
</reference>
<feature type="transmembrane region" description="Helical" evidence="1">
    <location>
        <begin position="204"/>
        <end position="224"/>
    </location>
</feature>
<feature type="transmembrane region" description="Helical" evidence="1">
    <location>
        <begin position="236"/>
        <end position="256"/>
    </location>
</feature>
<accession>A0A8H5FYS4</accession>
<feature type="transmembrane region" description="Helical" evidence="1">
    <location>
        <begin position="132"/>
        <end position="152"/>
    </location>
</feature>
<dbReference type="OrthoDB" id="3226582at2759"/>
<keyword evidence="1" id="KW-0472">Membrane</keyword>
<evidence type="ECO:0000256" key="1">
    <source>
        <dbReference type="SAM" id="Phobius"/>
    </source>
</evidence>
<feature type="transmembrane region" description="Helical" evidence="1">
    <location>
        <begin position="36"/>
        <end position="57"/>
    </location>
</feature>
<feature type="transmembrane region" description="Helical" evidence="1">
    <location>
        <begin position="164"/>
        <end position="183"/>
    </location>
</feature>
<keyword evidence="3" id="KW-1185">Reference proteome</keyword>
<evidence type="ECO:0000313" key="3">
    <source>
        <dbReference type="Proteomes" id="UP000559027"/>
    </source>
</evidence>
<keyword evidence="1" id="KW-0812">Transmembrane</keyword>
<keyword evidence="1" id="KW-1133">Transmembrane helix</keyword>
<proteinExistence type="predicted"/>
<dbReference type="AlphaFoldDB" id="A0A8H5FYS4"/>
<organism evidence="2 3">
    <name type="scientific">Leucocoprinus leucothites</name>
    <dbReference type="NCBI Taxonomy" id="201217"/>
    <lineage>
        <taxon>Eukaryota</taxon>
        <taxon>Fungi</taxon>
        <taxon>Dikarya</taxon>
        <taxon>Basidiomycota</taxon>
        <taxon>Agaricomycotina</taxon>
        <taxon>Agaricomycetes</taxon>
        <taxon>Agaricomycetidae</taxon>
        <taxon>Agaricales</taxon>
        <taxon>Agaricineae</taxon>
        <taxon>Agaricaceae</taxon>
        <taxon>Leucocoprinus</taxon>
    </lineage>
</organism>
<dbReference type="EMBL" id="JAACJO010000009">
    <property type="protein sequence ID" value="KAF5353939.1"/>
    <property type="molecule type" value="Genomic_DNA"/>
</dbReference>
<dbReference type="Proteomes" id="UP000559027">
    <property type="component" value="Unassembled WGS sequence"/>
</dbReference>
<name>A0A8H5FYS4_9AGAR</name>
<comment type="caution">
    <text evidence="2">The sequence shown here is derived from an EMBL/GenBank/DDBJ whole genome shotgun (WGS) entry which is preliminary data.</text>
</comment>
<gene>
    <name evidence="2" type="ORF">D9756_007156</name>
</gene>
<evidence type="ECO:0000313" key="2">
    <source>
        <dbReference type="EMBL" id="KAF5353939.1"/>
    </source>
</evidence>
<protein>
    <submittedName>
        <fullName evidence="2">Uncharacterized protein</fullName>
    </submittedName>
</protein>
<feature type="transmembrane region" description="Helical" evidence="1">
    <location>
        <begin position="64"/>
        <end position="87"/>
    </location>
</feature>
<sequence length="285" mass="32239">MSCDGNTISISYGEEQIRKNTLITFAGVISGYMLEVFLYSINLLIFSIAAYTLVYNLKGYARWVLLGFAISMFVISTVAASLSLYIFFGCLMHEQAIPFRLLRARHVSYFVNNLIADILLIYRCYVIWSRSILVIIAPCICLLASLRVFYVQSPQGDLFVDRRYIYIWMALGFNIVVTVLNASRIWWLSREVRKVLGPTLTRKYYSAMVIIIESGAIYSLYVLISQLIKTVVDKNLIILDAGLTQVVSIAPTLIIVQVGLGRQARDLESAIQTTREFISTTAHSH</sequence>